<dbReference type="Proteomes" id="UP001217324">
    <property type="component" value="Plasmid unnamed1"/>
</dbReference>
<dbReference type="RefSeq" id="WP_081168705.1">
    <property type="nucleotide sequence ID" value="NZ_CAXVJC010000013.1"/>
</dbReference>
<proteinExistence type="predicted"/>
<dbReference type="AlphaFoldDB" id="A0AAX3NF45"/>
<accession>A0AAX3NF45</accession>
<name>A0AAX3NF45_9LACT</name>
<geneLocation type="plasmid" evidence="1 2">
    <name>unnamed1</name>
</geneLocation>
<protein>
    <submittedName>
        <fullName evidence="1">Uncharacterized protein</fullName>
    </submittedName>
</protein>
<gene>
    <name evidence="1" type="ORF">PWF74_10770</name>
</gene>
<reference evidence="1" key="1">
    <citation type="submission" date="2023-02" db="EMBL/GenBank/DDBJ databases">
        <title>Comparative genomics and fermentation flavor characterization of five lactic acid bacteria reveal flavor biosynthesis metabolic pathways in fermented muskmelon puree.</title>
        <authorList>
            <person name="Yuan L."/>
            <person name="Li M."/>
            <person name="Xu X."/>
            <person name="Lao F."/>
            <person name="Wu J."/>
        </authorList>
    </citation>
    <scope>NUCLEOTIDE SEQUENCE</scope>
    <source>
        <strain evidence="1">Pa-2</strain>
        <plasmid evidence="1">unnamed1</plasmid>
    </source>
</reference>
<sequence length="93" mass="10659">MTERAKDNLKDYLAPYSKEEIQKIRENKMQLVTVPEFQSVHRSLLEEQGKLNKATEALRKACDEIKSLNGSDIILGELEQIIMENQLGLSKVK</sequence>
<organism evidence="1 2">
    <name type="scientific">Lactococcus garvieae</name>
    <dbReference type="NCBI Taxonomy" id="1363"/>
    <lineage>
        <taxon>Bacteria</taxon>
        <taxon>Bacillati</taxon>
        <taxon>Bacillota</taxon>
        <taxon>Bacilli</taxon>
        <taxon>Lactobacillales</taxon>
        <taxon>Streptococcaceae</taxon>
        <taxon>Lactococcus</taxon>
    </lineage>
</organism>
<evidence type="ECO:0000313" key="2">
    <source>
        <dbReference type="Proteomes" id="UP001217324"/>
    </source>
</evidence>
<keyword evidence="1" id="KW-0614">Plasmid</keyword>
<dbReference type="EMBL" id="CP118628">
    <property type="protein sequence ID" value="WEA14989.1"/>
    <property type="molecule type" value="Genomic_DNA"/>
</dbReference>
<evidence type="ECO:0000313" key="1">
    <source>
        <dbReference type="EMBL" id="WEA14989.1"/>
    </source>
</evidence>